<dbReference type="Proteomes" id="UP000053105">
    <property type="component" value="Unassembled WGS sequence"/>
</dbReference>
<proteinExistence type="predicted"/>
<sequence length="134" mass="15767">MLTLDLGLRRPYTWKFTVAQVQQPIIDADFLQYHGLLVDLRNRRIIDDYTKLQQLAQISTNNFQSITTLERPYAERPRRLAPDIFKVAREEFQLLIQMLGFRNSYKEDIQATAAEMVYGTPLRLPGEFFIDNEI</sequence>
<reference evidence="1 2" key="1">
    <citation type="submission" date="2015-07" db="EMBL/GenBank/DDBJ databases">
        <title>The genome of Melipona quadrifasciata.</title>
        <authorList>
            <person name="Pan H."/>
            <person name="Kapheim K."/>
        </authorList>
    </citation>
    <scope>NUCLEOTIDE SEQUENCE [LARGE SCALE GENOMIC DNA]</scope>
    <source>
        <strain evidence="1">0111107301</strain>
        <tissue evidence="1">Whole body</tissue>
    </source>
</reference>
<organism evidence="1 2">
    <name type="scientific">Melipona quadrifasciata</name>
    <dbReference type="NCBI Taxonomy" id="166423"/>
    <lineage>
        <taxon>Eukaryota</taxon>
        <taxon>Metazoa</taxon>
        <taxon>Ecdysozoa</taxon>
        <taxon>Arthropoda</taxon>
        <taxon>Hexapoda</taxon>
        <taxon>Insecta</taxon>
        <taxon>Pterygota</taxon>
        <taxon>Neoptera</taxon>
        <taxon>Endopterygota</taxon>
        <taxon>Hymenoptera</taxon>
        <taxon>Apocrita</taxon>
        <taxon>Aculeata</taxon>
        <taxon>Apoidea</taxon>
        <taxon>Anthophila</taxon>
        <taxon>Apidae</taxon>
        <taxon>Melipona</taxon>
    </lineage>
</organism>
<keyword evidence="2" id="KW-1185">Reference proteome</keyword>
<gene>
    <name evidence="1" type="ORF">WN51_08989</name>
</gene>
<evidence type="ECO:0000313" key="2">
    <source>
        <dbReference type="Proteomes" id="UP000053105"/>
    </source>
</evidence>
<protein>
    <submittedName>
        <fullName evidence="1">Uncharacterized protein</fullName>
    </submittedName>
</protein>
<evidence type="ECO:0000313" key="1">
    <source>
        <dbReference type="EMBL" id="KOX80085.1"/>
    </source>
</evidence>
<dbReference type="EMBL" id="KQ435708">
    <property type="protein sequence ID" value="KOX80085.1"/>
    <property type="molecule type" value="Genomic_DNA"/>
</dbReference>
<dbReference type="AlphaFoldDB" id="A0A0M9A9N8"/>
<dbReference type="STRING" id="166423.A0A0M9A9N8"/>
<name>A0A0M9A9N8_9HYME</name>
<accession>A0A0M9A9N8</accession>
<dbReference type="OrthoDB" id="7614790at2759"/>